<sequence>MAALEKEPSVKTVPLCCHLLLYLHSLKTKLVTIRCAAEQGRLQSAIQLCFQLLQYLLQKLVLPQQKINKDKTNAVEEMHNEKHLYTGVDSYKPDKQGLYHVEDMCRTVLHHPVILNSFLWKSGQLLSHRVSQDVGVELTYNVANLLLAVLPSLKSQQKKILMSPFVSKLCNAGMLEIQTAQDTNVVPSSQALYLLGLFHDYCDKEHQVEFVSTLAQLPSNSLVTTNPVSKETEPSVFLVTLLMLLEGESLGEDNLSHASSAFLRDLPLKTEEPLSVSHFKQLIKISVGVNCSQLDSTILNLLQKSLLYVLASTTTLLDACLENPTEAKVAVAAHLVKHSPALRSHFELCCLSRPNTKKMKACGKTVVIAFGNHLIEYLPLVSSYLVCIQGMKSETLDKTRTQAVVSHLVEVYWTPLWDWLVGDRGEIFKNSEELCMELLAALIQTMQQTGAWVLLIPLVNIVRNYILCRTYE</sequence>
<dbReference type="Proteomes" id="UP001163046">
    <property type="component" value="Unassembled WGS sequence"/>
</dbReference>
<dbReference type="AlphaFoldDB" id="A0A9W9ZXZ2"/>
<proteinExistence type="predicted"/>
<dbReference type="EMBL" id="MU825423">
    <property type="protein sequence ID" value="KAJ7389928.1"/>
    <property type="molecule type" value="Genomic_DNA"/>
</dbReference>
<comment type="caution">
    <text evidence="1">The sequence shown here is derived from an EMBL/GenBank/DDBJ whole genome shotgun (WGS) entry which is preliminary data.</text>
</comment>
<organism evidence="1 2">
    <name type="scientific">Desmophyllum pertusum</name>
    <dbReference type="NCBI Taxonomy" id="174260"/>
    <lineage>
        <taxon>Eukaryota</taxon>
        <taxon>Metazoa</taxon>
        <taxon>Cnidaria</taxon>
        <taxon>Anthozoa</taxon>
        <taxon>Hexacorallia</taxon>
        <taxon>Scleractinia</taxon>
        <taxon>Caryophylliina</taxon>
        <taxon>Caryophylliidae</taxon>
        <taxon>Desmophyllum</taxon>
    </lineage>
</organism>
<keyword evidence="2" id="KW-1185">Reference proteome</keyword>
<evidence type="ECO:0000313" key="2">
    <source>
        <dbReference type="Proteomes" id="UP001163046"/>
    </source>
</evidence>
<name>A0A9W9ZXZ2_9CNID</name>
<dbReference type="OrthoDB" id="72892at2759"/>
<evidence type="ECO:0000313" key="1">
    <source>
        <dbReference type="EMBL" id="KAJ7389928.1"/>
    </source>
</evidence>
<accession>A0A9W9ZXZ2</accession>
<reference evidence="1" key="1">
    <citation type="submission" date="2023-01" db="EMBL/GenBank/DDBJ databases">
        <title>Genome assembly of the deep-sea coral Lophelia pertusa.</title>
        <authorList>
            <person name="Herrera S."/>
            <person name="Cordes E."/>
        </authorList>
    </citation>
    <scope>NUCLEOTIDE SEQUENCE</scope>
    <source>
        <strain evidence="1">USNM1676648</strain>
        <tissue evidence="1">Polyp</tissue>
    </source>
</reference>
<gene>
    <name evidence="1" type="primary">URB1_2</name>
    <name evidence="1" type="ORF">OS493_028394</name>
</gene>
<protein>
    <submittedName>
        <fullName evidence="1">Nucleolar pre-ribosomal-associated protein 1</fullName>
    </submittedName>
</protein>